<evidence type="ECO:0000256" key="1">
    <source>
        <dbReference type="SAM" id="MobiDB-lite"/>
    </source>
</evidence>
<proteinExistence type="predicted"/>
<dbReference type="InterPro" id="IPR000210">
    <property type="entry name" value="BTB/POZ_dom"/>
</dbReference>
<gene>
    <name evidence="3" type="ORF">LTR78_009201</name>
</gene>
<protein>
    <recommendedName>
        <fullName evidence="2">BTB domain-containing protein</fullName>
    </recommendedName>
</protein>
<dbReference type="InterPro" id="IPR011333">
    <property type="entry name" value="SKP1/BTB/POZ_sf"/>
</dbReference>
<name>A0AAE0TSR5_9PEZI</name>
<comment type="caution">
    <text evidence="3">The sequence shown here is derived from an EMBL/GenBank/DDBJ whole genome shotgun (WGS) entry which is preliminary data.</text>
</comment>
<feature type="compositionally biased region" description="Acidic residues" evidence="1">
    <location>
        <begin position="234"/>
        <end position="250"/>
    </location>
</feature>
<dbReference type="PROSITE" id="PS50097">
    <property type="entry name" value="BTB"/>
    <property type="match status" value="1"/>
</dbReference>
<dbReference type="Gene3D" id="3.30.710.10">
    <property type="entry name" value="Potassium Channel Kv1.1, Chain A"/>
    <property type="match status" value="1"/>
</dbReference>
<dbReference type="Proteomes" id="UP001274830">
    <property type="component" value="Unassembled WGS sequence"/>
</dbReference>
<organism evidence="3 4">
    <name type="scientific">Recurvomyces mirabilis</name>
    <dbReference type="NCBI Taxonomy" id="574656"/>
    <lineage>
        <taxon>Eukaryota</taxon>
        <taxon>Fungi</taxon>
        <taxon>Dikarya</taxon>
        <taxon>Ascomycota</taxon>
        <taxon>Pezizomycotina</taxon>
        <taxon>Dothideomycetes</taxon>
        <taxon>Dothideomycetidae</taxon>
        <taxon>Mycosphaerellales</taxon>
        <taxon>Teratosphaeriaceae</taxon>
        <taxon>Recurvomyces</taxon>
    </lineage>
</organism>
<dbReference type="PANTHER" id="PTHR47843">
    <property type="entry name" value="BTB DOMAIN-CONTAINING PROTEIN-RELATED"/>
    <property type="match status" value="1"/>
</dbReference>
<dbReference type="AlphaFoldDB" id="A0AAE0TSR5"/>
<dbReference type="Pfam" id="PF00651">
    <property type="entry name" value="BTB"/>
    <property type="match status" value="1"/>
</dbReference>
<accession>A0AAE0TSR5</accession>
<reference evidence="3" key="1">
    <citation type="submission" date="2023-07" db="EMBL/GenBank/DDBJ databases">
        <title>Black Yeasts Isolated from many extreme environments.</title>
        <authorList>
            <person name="Coleine C."/>
            <person name="Stajich J.E."/>
            <person name="Selbmann L."/>
        </authorList>
    </citation>
    <scope>NUCLEOTIDE SEQUENCE</scope>
    <source>
        <strain evidence="3">CCFEE 5485</strain>
    </source>
</reference>
<dbReference type="EMBL" id="JAUTXT010000049">
    <property type="protein sequence ID" value="KAK3670923.1"/>
    <property type="molecule type" value="Genomic_DNA"/>
</dbReference>
<feature type="compositionally biased region" description="Basic and acidic residues" evidence="1">
    <location>
        <begin position="208"/>
        <end position="219"/>
    </location>
</feature>
<evidence type="ECO:0000313" key="3">
    <source>
        <dbReference type="EMBL" id="KAK3670923.1"/>
    </source>
</evidence>
<dbReference type="PANTHER" id="PTHR47843:SF2">
    <property type="entry name" value="BTB DOMAIN-CONTAINING PROTEIN"/>
    <property type="match status" value="1"/>
</dbReference>
<dbReference type="SMART" id="SM00225">
    <property type="entry name" value="BTB"/>
    <property type="match status" value="1"/>
</dbReference>
<keyword evidence="4" id="KW-1185">Reference proteome</keyword>
<feature type="domain" description="BTB" evidence="2">
    <location>
        <begin position="18"/>
        <end position="83"/>
    </location>
</feature>
<dbReference type="CDD" id="cd18186">
    <property type="entry name" value="BTB_POZ_ZBTB_KLHL-like"/>
    <property type="match status" value="1"/>
</dbReference>
<evidence type="ECO:0000313" key="4">
    <source>
        <dbReference type="Proteomes" id="UP001274830"/>
    </source>
</evidence>
<evidence type="ECO:0000259" key="2">
    <source>
        <dbReference type="PROSITE" id="PS50097"/>
    </source>
</evidence>
<feature type="region of interest" description="Disordered" evidence="1">
    <location>
        <begin position="194"/>
        <end position="257"/>
    </location>
</feature>
<dbReference type="SUPFAM" id="SSF54695">
    <property type="entry name" value="POZ domain"/>
    <property type="match status" value="1"/>
</dbReference>
<sequence>MAEPRERPLHELLSSRMVDIYVGEEGTCWTIHEKLLCHRSKFFRNIFYSKSSKNSRYGLPDESDEAFQRLIGWLYSDYVAPPREEKDLSHILDLYLMAEKFEIKKLILDILEAVRKWYHDTDTWPNLRRVQYIYANTELESPMRQLLVQCVARMLVLGDGMPPHWERALRANGQLSVDIILTVQKWHFEPQNVPDARQESVEPIMEAAEEKIEIKREQEGEGEGEQLPNGVDHEEGEEGEGEEQEQEEEEGAVKDES</sequence>